<dbReference type="EMBL" id="QKWP01000130">
    <property type="protein sequence ID" value="RIB26597.1"/>
    <property type="molecule type" value="Genomic_DNA"/>
</dbReference>
<dbReference type="Gene3D" id="3.90.1200.10">
    <property type="match status" value="1"/>
</dbReference>
<name>A0A397VZ38_9GLOM</name>
<dbReference type="GO" id="GO:0005737">
    <property type="term" value="C:cytoplasm"/>
    <property type="evidence" value="ECO:0007669"/>
    <property type="project" value="TreeGrafter"/>
</dbReference>
<dbReference type="Proteomes" id="UP000266673">
    <property type="component" value="Unassembled WGS sequence"/>
</dbReference>
<reference evidence="2 3" key="1">
    <citation type="submission" date="2018-06" db="EMBL/GenBank/DDBJ databases">
        <title>Comparative genomics reveals the genomic features of Rhizophagus irregularis, R. cerebriforme, R. diaphanum and Gigaspora rosea, and their symbiotic lifestyle signature.</title>
        <authorList>
            <person name="Morin E."/>
            <person name="San Clemente H."/>
            <person name="Chen E.C.H."/>
            <person name="De La Providencia I."/>
            <person name="Hainaut M."/>
            <person name="Kuo A."/>
            <person name="Kohler A."/>
            <person name="Murat C."/>
            <person name="Tang N."/>
            <person name="Roy S."/>
            <person name="Loubradou J."/>
            <person name="Henrissat B."/>
            <person name="Grigoriev I.V."/>
            <person name="Corradi N."/>
            <person name="Roux C."/>
            <person name="Martin F.M."/>
        </authorList>
    </citation>
    <scope>NUCLEOTIDE SEQUENCE [LARGE SCALE GENOMIC DNA]</scope>
    <source>
        <strain evidence="2 3">DAOM 194757</strain>
    </source>
</reference>
<dbReference type="Gene3D" id="3.30.200.20">
    <property type="entry name" value="Phosphorylase Kinase, domain 1"/>
    <property type="match status" value="1"/>
</dbReference>
<dbReference type="CDD" id="cd05157">
    <property type="entry name" value="ETNK_euk"/>
    <property type="match status" value="1"/>
</dbReference>
<dbReference type="GO" id="GO:0004305">
    <property type="term" value="F:ethanolamine kinase activity"/>
    <property type="evidence" value="ECO:0007669"/>
    <property type="project" value="TreeGrafter"/>
</dbReference>
<dbReference type="Pfam" id="PF01633">
    <property type="entry name" value="Choline_kinase"/>
    <property type="match status" value="1"/>
</dbReference>
<comment type="similarity">
    <text evidence="1">Belongs to the choline/ethanolamine kinase family.</text>
</comment>
<dbReference type="SUPFAM" id="SSF56112">
    <property type="entry name" value="Protein kinase-like (PK-like)"/>
    <property type="match status" value="1"/>
</dbReference>
<dbReference type="PANTHER" id="PTHR22603">
    <property type="entry name" value="CHOLINE/ETHANOALAMINE KINASE"/>
    <property type="match status" value="1"/>
</dbReference>
<accession>A0A397VZ38</accession>
<evidence type="ECO:0000313" key="2">
    <source>
        <dbReference type="EMBL" id="RIB26597.1"/>
    </source>
</evidence>
<comment type="caution">
    <text evidence="2">The sequence shown here is derived from an EMBL/GenBank/DDBJ whole genome shotgun (WGS) entry which is preliminary data.</text>
</comment>
<organism evidence="2 3">
    <name type="scientific">Gigaspora rosea</name>
    <dbReference type="NCBI Taxonomy" id="44941"/>
    <lineage>
        <taxon>Eukaryota</taxon>
        <taxon>Fungi</taxon>
        <taxon>Fungi incertae sedis</taxon>
        <taxon>Mucoromycota</taxon>
        <taxon>Glomeromycotina</taxon>
        <taxon>Glomeromycetes</taxon>
        <taxon>Diversisporales</taxon>
        <taxon>Gigasporaceae</taxon>
        <taxon>Gigaspora</taxon>
    </lineage>
</organism>
<sequence>MPYIQVQQPETHHTYEPIIEKPKDIIPSCDDLLDIDELSQDNDRLKNAIVPLIKRIKGWNDITEGSQLIVTRISGALTNCVFFVEKRQVTDNGSPMKVVLRIYGKGADQFCNRDEELKWLKFLSPYDIGPLLLLIFGNGRFEKFLESTTLTTKEVKCSNTYIHVAKRMASLHNMVHLNPPERGTDPLVFVNITKWFSIVSNNSQNFSKKQRNILQKFNLSSLKNEIRLMKQKLLLINSPIILAHNDLQPGNILRLTDGSDELVAVDFEYAGYNYRGFDIGNFFCEFMFDYHNPKPHILHKDWYPKDVDKLKFLESYLSDDSKSDDSNSPIPDDVLQKLLIECDAFALSSHVMWGLWGLIQSLQSNINFDYFEYGIQRLRLFRAQKNSIYKKIDLTFS</sequence>
<keyword evidence="3" id="KW-1185">Reference proteome</keyword>
<dbReference type="GO" id="GO:0004103">
    <property type="term" value="F:choline kinase activity"/>
    <property type="evidence" value="ECO:0007669"/>
    <property type="project" value="TreeGrafter"/>
</dbReference>
<protein>
    <submittedName>
        <fullName evidence="2">Kinase-like domain-containing protein</fullName>
    </submittedName>
</protein>
<dbReference type="OrthoDB" id="10267235at2759"/>
<dbReference type="STRING" id="44941.A0A397VZ38"/>
<gene>
    <name evidence="2" type="ORF">C2G38_223278</name>
</gene>
<evidence type="ECO:0000256" key="1">
    <source>
        <dbReference type="ARBA" id="ARBA00038211"/>
    </source>
</evidence>
<evidence type="ECO:0000313" key="3">
    <source>
        <dbReference type="Proteomes" id="UP000266673"/>
    </source>
</evidence>
<dbReference type="AlphaFoldDB" id="A0A397VZ38"/>
<keyword evidence="2" id="KW-0418">Kinase</keyword>
<dbReference type="GO" id="GO:0006646">
    <property type="term" value="P:phosphatidylethanolamine biosynthetic process"/>
    <property type="evidence" value="ECO:0007669"/>
    <property type="project" value="TreeGrafter"/>
</dbReference>
<dbReference type="PANTHER" id="PTHR22603:SF93">
    <property type="entry name" value="RE24176P"/>
    <property type="match status" value="1"/>
</dbReference>
<keyword evidence="2" id="KW-0808">Transferase</keyword>
<proteinExistence type="inferred from homology"/>
<dbReference type="InterPro" id="IPR011009">
    <property type="entry name" value="Kinase-like_dom_sf"/>
</dbReference>